<dbReference type="PROSITE" id="PS52029">
    <property type="entry name" value="LD_TPASE"/>
    <property type="match status" value="1"/>
</dbReference>
<evidence type="ECO:0000256" key="2">
    <source>
        <dbReference type="ARBA" id="ARBA00022679"/>
    </source>
</evidence>
<dbReference type="Proteomes" id="UP000829401">
    <property type="component" value="Chromosome"/>
</dbReference>
<reference evidence="10" key="1">
    <citation type="journal article" date="2022" name="G3 (Bethesda)">
        <title>Unveiling the complete genome sequence of Alicyclobacillus acidoterrestris DSM 3922T, a taint-producing strain.</title>
        <authorList>
            <person name="Leonardo I.C."/>
            <person name="Barreto Crespo M.T."/>
            <person name="Gaspar F.B."/>
        </authorList>
    </citation>
    <scope>NUCLEOTIDE SEQUENCE [LARGE SCALE GENOMIC DNA]</scope>
    <source>
        <strain evidence="10">DSM 3922</strain>
    </source>
</reference>
<dbReference type="GO" id="GO:0016746">
    <property type="term" value="F:acyltransferase activity"/>
    <property type="evidence" value="ECO:0007669"/>
    <property type="project" value="UniProtKB-KW"/>
</dbReference>
<evidence type="ECO:0000313" key="10">
    <source>
        <dbReference type="Proteomes" id="UP000829401"/>
    </source>
</evidence>
<evidence type="ECO:0000256" key="6">
    <source>
        <dbReference type="ARBA" id="ARBA00023316"/>
    </source>
</evidence>
<dbReference type="GO" id="GO:0071555">
    <property type="term" value="P:cell wall organization"/>
    <property type="evidence" value="ECO:0007669"/>
    <property type="project" value="UniProtKB-UniRule"/>
</dbReference>
<dbReference type="AlphaFoldDB" id="A0A9E6ZMH5"/>
<dbReference type="GO" id="GO:0018104">
    <property type="term" value="P:peptidoglycan-protein cross-linking"/>
    <property type="evidence" value="ECO:0007669"/>
    <property type="project" value="TreeGrafter"/>
</dbReference>
<keyword evidence="3 7" id="KW-0133">Cell shape</keyword>
<organism evidence="9 10">
    <name type="scientific">Alicyclobacillus acidoterrestris (strain ATCC 49025 / DSM 3922 / CIP 106132 / NCIMB 13137 / GD3B)</name>
    <dbReference type="NCBI Taxonomy" id="1356854"/>
    <lineage>
        <taxon>Bacteria</taxon>
        <taxon>Bacillati</taxon>
        <taxon>Bacillota</taxon>
        <taxon>Bacilli</taxon>
        <taxon>Bacillales</taxon>
        <taxon>Alicyclobacillaceae</taxon>
        <taxon>Alicyclobacillus</taxon>
    </lineage>
</organism>
<dbReference type="Gene3D" id="2.60.40.3710">
    <property type="match status" value="1"/>
</dbReference>
<dbReference type="PANTHER" id="PTHR30582">
    <property type="entry name" value="L,D-TRANSPEPTIDASE"/>
    <property type="match status" value="1"/>
</dbReference>
<keyword evidence="10" id="KW-1185">Reference proteome</keyword>
<keyword evidence="6 7" id="KW-0961">Cell wall biogenesis/degradation</keyword>
<dbReference type="Pfam" id="PF17964">
    <property type="entry name" value="Big_10"/>
    <property type="match status" value="1"/>
</dbReference>
<dbReference type="Pfam" id="PF03734">
    <property type="entry name" value="YkuD"/>
    <property type="match status" value="1"/>
</dbReference>
<evidence type="ECO:0000313" key="9">
    <source>
        <dbReference type="EMBL" id="UNO49721.1"/>
    </source>
</evidence>
<dbReference type="InterPro" id="IPR005490">
    <property type="entry name" value="LD_TPept_cat_dom"/>
</dbReference>
<dbReference type="InterPro" id="IPR038063">
    <property type="entry name" value="Transpep_catalytic_dom"/>
</dbReference>
<evidence type="ECO:0000256" key="4">
    <source>
        <dbReference type="ARBA" id="ARBA00022984"/>
    </source>
</evidence>
<dbReference type="GO" id="GO:0008360">
    <property type="term" value="P:regulation of cell shape"/>
    <property type="evidence" value="ECO:0007669"/>
    <property type="project" value="UniProtKB-UniRule"/>
</dbReference>
<dbReference type="PROSITE" id="PS51257">
    <property type="entry name" value="PROKAR_LIPOPROTEIN"/>
    <property type="match status" value="1"/>
</dbReference>
<dbReference type="EMBL" id="CP080467">
    <property type="protein sequence ID" value="UNO49721.1"/>
    <property type="molecule type" value="Genomic_DNA"/>
</dbReference>
<dbReference type="SUPFAM" id="SSF141523">
    <property type="entry name" value="L,D-transpeptidase catalytic domain-like"/>
    <property type="match status" value="1"/>
</dbReference>
<dbReference type="GO" id="GO:0071972">
    <property type="term" value="F:peptidoglycan L,D-transpeptidase activity"/>
    <property type="evidence" value="ECO:0007669"/>
    <property type="project" value="TreeGrafter"/>
</dbReference>
<protein>
    <submittedName>
        <fullName evidence="9">L,D-transpeptidase</fullName>
    </submittedName>
</protein>
<feature type="domain" description="L,D-TPase catalytic" evidence="8">
    <location>
        <begin position="232"/>
        <end position="349"/>
    </location>
</feature>
<comment type="pathway">
    <text evidence="1 7">Cell wall biogenesis; peptidoglycan biosynthesis.</text>
</comment>
<dbReference type="KEGG" id="aaco:K1I37_04075"/>
<proteinExistence type="predicted"/>
<keyword evidence="5" id="KW-0012">Acyltransferase</keyword>
<dbReference type="RefSeq" id="WP_161624402.1">
    <property type="nucleotide sequence ID" value="NZ_AURB01000201.1"/>
</dbReference>
<dbReference type="PANTHER" id="PTHR30582:SF2">
    <property type="entry name" value="L,D-TRANSPEPTIDASE YCIB-RELATED"/>
    <property type="match status" value="1"/>
</dbReference>
<name>A0A9E6ZMH5_ALIAG</name>
<dbReference type="GO" id="GO:0005576">
    <property type="term" value="C:extracellular region"/>
    <property type="evidence" value="ECO:0007669"/>
    <property type="project" value="TreeGrafter"/>
</dbReference>
<keyword evidence="4 7" id="KW-0573">Peptidoglycan synthesis</keyword>
<dbReference type="Gene3D" id="2.40.440.10">
    <property type="entry name" value="L,D-transpeptidase catalytic domain-like"/>
    <property type="match status" value="1"/>
</dbReference>
<evidence type="ECO:0000256" key="5">
    <source>
        <dbReference type="ARBA" id="ARBA00023315"/>
    </source>
</evidence>
<evidence type="ECO:0000259" key="8">
    <source>
        <dbReference type="PROSITE" id="PS52029"/>
    </source>
</evidence>
<evidence type="ECO:0000256" key="7">
    <source>
        <dbReference type="PROSITE-ProRule" id="PRU01373"/>
    </source>
</evidence>
<dbReference type="OrthoDB" id="463216at2"/>
<feature type="active site" description="Nucleophile" evidence="7">
    <location>
        <position position="325"/>
    </location>
</feature>
<dbReference type="CDD" id="cd16913">
    <property type="entry name" value="YkuD_like"/>
    <property type="match status" value="1"/>
</dbReference>
<keyword evidence="2" id="KW-0808">Transferase</keyword>
<evidence type="ECO:0000256" key="3">
    <source>
        <dbReference type="ARBA" id="ARBA00022960"/>
    </source>
</evidence>
<accession>A0A9E6ZMH5</accession>
<dbReference type="InterPro" id="IPR041280">
    <property type="entry name" value="Big_10"/>
</dbReference>
<dbReference type="InterPro" id="IPR050979">
    <property type="entry name" value="LD-transpeptidase"/>
</dbReference>
<evidence type="ECO:0000256" key="1">
    <source>
        <dbReference type="ARBA" id="ARBA00004752"/>
    </source>
</evidence>
<feature type="active site" description="Proton donor/acceptor" evidence="7">
    <location>
        <position position="310"/>
    </location>
</feature>
<sequence>MQKDGIHSIRVLRCALAGAVVVSCVATVGCSPKRAEQPLPQLKYGRVVAVNAIKGVELAFNHPVSQITWEQGKTVHHTALKKPSTDVWVPAALAQGTTYQILVKQATGPESKPLRKAVTLQGETAAPLTVTTNPGVWQFNVPAQGPFTFTFSAPVANPSQLTQDIHFTPNVQGKVEWTSPTTAEFIPDKPLPPTETVQMTLAGGPQGPVSKTGQYLQDTSIERPFIVASDEQVVVRETSPETLTLYKNGKQIFKSLCNTGVTGAATAPGQYYIHAKELSATMSGTDPDGETYHIKGVPYVMDLVGNTAIHGYPRKTYGYPQSNGCVELPIKAAKKLYQLVKIGTPVVIQK</sequence>
<gene>
    <name evidence="9" type="ORF">K1I37_04075</name>
</gene>